<feature type="compositionally biased region" description="Basic and acidic residues" evidence="1">
    <location>
        <begin position="348"/>
        <end position="358"/>
    </location>
</feature>
<dbReference type="AlphaFoldDB" id="A0A1R2AMI2"/>
<feature type="signal peptide" evidence="3">
    <location>
        <begin position="1"/>
        <end position="16"/>
    </location>
</feature>
<feature type="compositionally biased region" description="Polar residues" evidence="1">
    <location>
        <begin position="359"/>
        <end position="370"/>
    </location>
</feature>
<feature type="transmembrane region" description="Helical" evidence="2">
    <location>
        <begin position="109"/>
        <end position="128"/>
    </location>
</feature>
<feature type="transmembrane region" description="Helical" evidence="2">
    <location>
        <begin position="166"/>
        <end position="191"/>
    </location>
</feature>
<name>A0A1R2AMI2_9CILI</name>
<feature type="transmembrane region" description="Helical" evidence="2">
    <location>
        <begin position="319"/>
        <end position="341"/>
    </location>
</feature>
<keyword evidence="2" id="KW-1133">Transmembrane helix</keyword>
<organism evidence="4 5">
    <name type="scientific">Stentor coeruleus</name>
    <dbReference type="NCBI Taxonomy" id="5963"/>
    <lineage>
        <taxon>Eukaryota</taxon>
        <taxon>Sar</taxon>
        <taxon>Alveolata</taxon>
        <taxon>Ciliophora</taxon>
        <taxon>Postciliodesmatophora</taxon>
        <taxon>Heterotrichea</taxon>
        <taxon>Heterotrichida</taxon>
        <taxon>Stentoridae</taxon>
        <taxon>Stentor</taxon>
    </lineage>
</organism>
<gene>
    <name evidence="4" type="ORF">SteCoe_37710</name>
</gene>
<evidence type="ECO:0000313" key="5">
    <source>
        <dbReference type="Proteomes" id="UP000187209"/>
    </source>
</evidence>
<sequence length="446" mass="51295">MIKNCIWILLLNIVHSASWRVALYNQEPYISIQMSICSDIIKKLASDLEKNLTIIYVDSEDAAIACIKALNCDASIGRYNSELTLSYPLLIDTAVIITKDLRPHYIKDIFWQFLVLMASIWLPLLIILSHLNLIFEPKTFPYHQEIFRAIWAMFVPNDLKSPLSKIWAFITWIMLLFIFLLIIADLASIIASANLNDSSLSFVANQETCTSLFDFPMAQKDTAKNCLKAVKDNDFTSAILGKMELNRFSQEEMHELIIRDASSHLLFFHLILPNSLQTKDFDDKIKNYWNTFVIQQVASNYINFEYKSYSKFSLIYQEISIIFVGISILVIFLLIVILRHFMYKPTEKKNKDQRESKNSEASPSSRSLLARNPSHTLSLDQSVSNRYGTGRPEEWINKAVDIRDENAHKFKDIQDYENELSAVNPANPSNISDKSLLSLIKNSLHK</sequence>
<keyword evidence="2" id="KW-0472">Membrane</keyword>
<proteinExistence type="predicted"/>
<comment type="caution">
    <text evidence="4">The sequence shown here is derived from an EMBL/GenBank/DDBJ whole genome shotgun (WGS) entry which is preliminary data.</text>
</comment>
<dbReference type="EMBL" id="MPUH01001970">
    <property type="protein sequence ID" value="OMJ65731.1"/>
    <property type="molecule type" value="Genomic_DNA"/>
</dbReference>
<accession>A0A1R2AMI2</accession>
<feature type="region of interest" description="Disordered" evidence="1">
    <location>
        <begin position="348"/>
        <end position="370"/>
    </location>
</feature>
<dbReference type="OrthoDB" id="10600005at2759"/>
<dbReference type="Proteomes" id="UP000187209">
    <property type="component" value="Unassembled WGS sequence"/>
</dbReference>
<evidence type="ECO:0000256" key="2">
    <source>
        <dbReference type="SAM" id="Phobius"/>
    </source>
</evidence>
<evidence type="ECO:0000313" key="4">
    <source>
        <dbReference type="EMBL" id="OMJ65731.1"/>
    </source>
</evidence>
<evidence type="ECO:0008006" key="6">
    <source>
        <dbReference type="Google" id="ProtNLM"/>
    </source>
</evidence>
<keyword evidence="5" id="KW-1185">Reference proteome</keyword>
<keyword evidence="2" id="KW-0812">Transmembrane</keyword>
<evidence type="ECO:0000256" key="1">
    <source>
        <dbReference type="SAM" id="MobiDB-lite"/>
    </source>
</evidence>
<feature type="chain" id="PRO_5012774271" description="Ionotropic glutamate receptor C-terminal domain-containing protein" evidence="3">
    <location>
        <begin position="17"/>
        <end position="446"/>
    </location>
</feature>
<reference evidence="4 5" key="1">
    <citation type="submission" date="2016-11" db="EMBL/GenBank/DDBJ databases">
        <title>The macronuclear genome of Stentor coeruleus: a giant cell with tiny introns.</title>
        <authorList>
            <person name="Slabodnick M."/>
            <person name="Ruby J.G."/>
            <person name="Reiff S.B."/>
            <person name="Swart E.C."/>
            <person name="Gosai S."/>
            <person name="Prabakaran S."/>
            <person name="Witkowska E."/>
            <person name="Larue G.E."/>
            <person name="Fisher S."/>
            <person name="Freeman R.M."/>
            <person name="Gunawardena J."/>
            <person name="Chu W."/>
            <person name="Stover N.A."/>
            <person name="Gregory B.D."/>
            <person name="Nowacki M."/>
            <person name="Derisi J."/>
            <person name="Roy S.W."/>
            <person name="Marshall W.F."/>
            <person name="Sood P."/>
        </authorList>
    </citation>
    <scope>NUCLEOTIDE SEQUENCE [LARGE SCALE GENOMIC DNA]</scope>
    <source>
        <strain evidence="4">WM001</strain>
    </source>
</reference>
<keyword evidence="3" id="KW-0732">Signal</keyword>
<protein>
    <recommendedName>
        <fullName evidence="6">Ionotropic glutamate receptor C-terminal domain-containing protein</fullName>
    </recommendedName>
</protein>
<evidence type="ECO:0000256" key="3">
    <source>
        <dbReference type="SAM" id="SignalP"/>
    </source>
</evidence>